<proteinExistence type="predicted"/>
<reference evidence="1 2" key="1">
    <citation type="submission" date="2020-05" db="EMBL/GenBank/DDBJ databases">
        <title>Identification and distribution of gene clusters putatively required for synthesis of sphingolipid metabolism inhibitors in phylogenetically diverse species of the filamentous fungus Fusarium.</title>
        <authorList>
            <person name="Kim H.-S."/>
            <person name="Busman M."/>
            <person name="Brown D.W."/>
            <person name="Divon H."/>
            <person name="Uhlig S."/>
            <person name="Proctor R.H."/>
        </authorList>
    </citation>
    <scope>NUCLEOTIDE SEQUENCE [LARGE SCALE GENOMIC DNA]</scope>
    <source>
        <strain evidence="1 2">NRRL 25311</strain>
    </source>
</reference>
<name>A0A8H5U6Y1_9HYPO</name>
<keyword evidence="2" id="KW-1185">Reference proteome</keyword>
<dbReference type="Proteomes" id="UP000562682">
    <property type="component" value="Unassembled WGS sequence"/>
</dbReference>
<dbReference type="AlphaFoldDB" id="A0A8H5U6Y1"/>
<gene>
    <name evidence="1" type="ORF">FDENT_7805</name>
</gene>
<dbReference type="EMBL" id="JAAOAK010000225">
    <property type="protein sequence ID" value="KAF5682108.1"/>
    <property type="molecule type" value="Genomic_DNA"/>
</dbReference>
<evidence type="ECO:0000313" key="2">
    <source>
        <dbReference type="Proteomes" id="UP000562682"/>
    </source>
</evidence>
<sequence length="223" mass="24654">MLLSQPFSQVLVLSLQLTEPGLKGLWTHSVDSFRLSGILYRQAGLAASHGIAKIVGFIDYIGVPWLRNQVFSEPDEAESNIIDETYIEIHSNEKISILSISARLLPQTDFNSLPSPTFAKEDLGLVIYDLPYFSSSWTVAGTKSCTLGAGFTKGYECIRSGDINKRLEKNSIINDAINVYRDVDSDSEGEVRPLASHSAHHCRRHSTRPESSSAIFLVVQNNP</sequence>
<comment type="caution">
    <text evidence="1">The sequence shown here is derived from an EMBL/GenBank/DDBJ whole genome shotgun (WGS) entry which is preliminary data.</text>
</comment>
<protein>
    <submittedName>
        <fullName evidence="1">Uncharacterized protein</fullName>
    </submittedName>
</protein>
<organism evidence="1 2">
    <name type="scientific">Fusarium denticulatum</name>
    <dbReference type="NCBI Taxonomy" id="48507"/>
    <lineage>
        <taxon>Eukaryota</taxon>
        <taxon>Fungi</taxon>
        <taxon>Dikarya</taxon>
        <taxon>Ascomycota</taxon>
        <taxon>Pezizomycotina</taxon>
        <taxon>Sordariomycetes</taxon>
        <taxon>Hypocreomycetidae</taxon>
        <taxon>Hypocreales</taxon>
        <taxon>Nectriaceae</taxon>
        <taxon>Fusarium</taxon>
        <taxon>Fusarium fujikuroi species complex</taxon>
    </lineage>
</organism>
<evidence type="ECO:0000313" key="1">
    <source>
        <dbReference type="EMBL" id="KAF5682108.1"/>
    </source>
</evidence>
<accession>A0A8H5U6Y1</accession>